<keyword evidence="1" id="KW-0677">Repeat</keyword>
<dbReference type="Proteomes" id="UP000034364">
    <property type="component" value="Unassembled WGS sequence"/>
</dbReference>
<evidence type="ECO:0000256" key="3">
    <source>
        <dbReference type="PROSITE-ProRule" id="PRU00339"/>
    </source>
</evidence>
<dbReference type="PROSITE" id="PS50005">
    <property type="entry name" value="TPR"/>
    <property type="match status" value="1"/>
</dbReference>
<dbReference type="InterPro" id="IPR011990">
    <property type="entry name" value="TPR-like_helical_dom_sf"/>
</dbReference>
<evidence type="ECO:0000313" key="6">
    <source>
        <dbReference type="Proteomes" id="UP000034364"/>
    </source>
</evidence>
<accession>A0A0G1S564</accession>
<dbReference type="PANTHER" id="PTHR44227">
    <property type="match status" value="1"/>
</dbReference>
<dbReference type="InterPro" id="IPR019734">
    <property type="entry name" value="TPR_rpt"/>
</dbReference>
<dbReference type="Pfam" id="PF00515">
    <property type="entry name" value="TPR_1"/>
    <property type="match status" value="1"/>
</dbReference>
<feature type="transmembrane region" description="Helical" evidence="4">
    <location>
        <begin position="344"/>
        <end position="361"/>
    </location>
</feature>
<dbReference type="SUPFAM" id="SSF48452">
    <property type="entry name" value="TPR-like"/>
    <property type="match status" value="1"/>
</dbReference>
<feature type="transmembrane region" description="Helical" evidence="4">
    <location>
        <begin position="256"/>
        <end position="279"/>
    </location>
</feature>
<feature type="transmembrane region" description="Helical" evidence="4">
    <location>
        <begin position="12"/>
        <end position="30"/>
    </location>
</feature>
<dbReference type="InterPro" id="IPR052346">
    <property type="entry name" value="O-mannosyl-transferase_TMTC"/>
</dbReference>
<feature type="repeat" description="TPR" evidence="3">
    <location>
        <begin position="442"/>
        <end position="475"/>
    </location>
</feature>
<dbReference type="PANTHER" id="PTHR44227:SF3">
    <property type="entry name" value="PROTEIN O-MANNOSYL-TRANSFERASE TMTC4"/>
    <property type="match status" value="1"/>
</dbReference>
<feature type="transmembrane region" description="Helical" evidence="4">
    <location>
        <begin position="97"/>
        <end position="118"/>
    </location>
</feature>
<evidence type="ECO:0000313" key="5">
    <source>
        <dbReference type="EMBL" id="KKU64526.1"/>
    </source>
</evidence>
<feature type="transmembrane region" description="Helical" evidence="4">
    <location>
        <begin position="155"/>
        <end position="179"/>
    </location>
</feature>
<reference evidence="5 6" key="1">
    <citation type="journal article" date="2015" name="Nature">
        <title>rRNA introns, odd ribosomes, and small enigmatic genomes across a large radiation of phyla.</title>
        <authorList>
            <person name="Brown C.T."/>
            <person name="Hug L.A."/>
            <person name="Thomas B.C."/>
            <person name="Sharon I."/>
            <person name="Castelle C.J."/>
            <person name="Singh A."/>
            <person name="Wilkins M.J."/>
            <person name="Williams K.H."/>
            <person name="Banfield J.F."/>
        </authorList>
    </citation>
    <scope>NUCLEOTIDE SEQUENCE [LARGE SCALE GENOMIC DNA]</scope>
</reference>
<feature type="transmembrane region" description="Helical" evidence="4">
    <location>
        <begin position="368"/>
        <end position="386"/>
    </location>
</feature>
<gene>
    <name evidence="5" type="ORF">UX87_C0007G0034</name>
</gene>
<keyword evidence="4" id="KW-0472">Membrane</keyword>
<dbReference type="SMART" id="SM00028">
    <property type="entry name" value="TPR"/>
    <property type="match status" value="3"/>
</dbReference>
<dbReference type="AlphaFoldDB" id="A0A0G1S564"/>
<keyword evidence="2 3" id="KW-0802">TPR repeat</keyword>
<proteinExistence type="predicted"/>
<feature type="transmembrane region" description="Helical" evidence="4">
    <location>
        <begin position="285"/>
        <end position="306"/>
    </location>
</feature>
<evidence type="ECO:0000256" key="4">
    <source>
        <dbReference type="SAM" id="Phobius"/>
    </source>
</evidence>
<name>A0A0G1S564_9BACT</name>
<keyword evidence="4" id="KW-1133">Transmembrane helix</keyword>
<organism evidence="5 6">
    <name type="scientific">Candidatus Amesbacteria bacterium GW2011_GWA1_47_16</name>
    <dbReference type="NCBI Taxonomy" id="1618353"/>
    <lineage>
        <taxon>Bacteria</taxon>
        <taxon>Candidatus Amesiibacteriota</taxon>
    </lineage>
</organism>
<evidence type="ECO:0000256" key="1">
    <source>
        <dbReference type="ARBA" id="ARBA00022737"/>
    </source>
</evidence>
<dbReference type="EMBL" id="LCNV01000007">
    <property type="protein sequence ID" value="KKU64526.1"/>
    <property type="molecule type" value="Genomic_DNA"/>
</dbReference>
<sequence length="562" mass="64239">MLWYPEIVPRIRYQAIIIIAVTVLVFSNSLSGRFVMDDTSLVVYNPRVRSVSNIPGMFLGSAFFDPNKNEDQGGQFYRPLVSVAYSLLYALGGSGPWIFHLFQIFMHAANAVLLLLLLRRFSGEKFSLMAALVFAVHPVNQITVAYISALNDVLYQFFGLLALLVLPGRLFLSVLLLFASLLAKETGVLFSAVAGLYLLLFKRKKLSMYIYFQIYAAALYALLRFGLARVTYTVIPDIPIMRSTLLQRILTMPKIFWYYISAFLFPARLVCCQQWVVWSPGFQDFYLPLLLDIVVFALIIAGGVFIRRRQPSYFRSYLFFTVWFCLGLFMHLQIWPLDWTVLDTWFYFMFIGILGMIGVVFKAGPRNFSPLLAVPILLILGVRTWIRNSDWRDGLTLFRHDLKLEQNAYLEGAIAAEYMTTGQYAESIPHWRESLRLNGWGIPAWYNMAYAYEKLGDFPQAEAHYQTYLGLNEADYAYESLLALMLKTDPTGTRSAQIARKAVDKFPEDPKFWLVLAISQYLTGDSREASASAAKSYKISPTRDALYVADRIQKNLPIELVK</sequence>
<feature type="transmembrane region" description="Helical" evidence="4">
    <location>
        <begin position="313"/>
        <end position="332"/>
    </location>
</feature>
<comment type="caution">
    <text evidence="5">The sequence shown here is derived from an EMBL/GenBank/DDBJ whole genome shotgun (WGS) entry which is preliminary data.</text>
</comment>
<feature type="transmembrane region" description="Helical" evidence="4">
    <location>
        <begin position="130"/>
        <end position="149"/>
    </location>
</feature>
<feature type="transmembrane region" description="Helical" evidence="4">
    <location>
        <begin position="186"/>
        <end position="202"/>
    </location>
</feature>
<dbReference type="Gene3D" id="1.25.40.10">
    <property type="entry name" value="Tetratricopeptide repeat domain"/>
    <property type="match status" value="1"/>
</dbReference>
<feature type="transmembrane region" description="Helical" evidence="4">
    <location>
        <begin position="208"/>
        <end position="235"/>
    </location>
</feature>
<protein>
    <submittedName>
        <fullName evidence="5">TPR domain protein</fullName>
    </submittedName>
</protein>
<evidence type="ECO:0000256" key="2">
    <source>
        <dbReference type="ARBA" id="ARBA00022803"/>
    </source>
</evidence>
<keyword evidence="4" id="KW-0812">Transmembrane</keyword>